<proteinExistence type="predicted"/>
<evidence type="ECO:0000313" key="2">
    <source>
        <dbReference type="Proteomes" id="UP001348817"/>
    </source>
</evidence>
<organism evidence="1 2">
    <name type="scientific">Fulvitalea axinellae</name>
    <dbReference type="NCBI Taxonomy" id="1182444"/>
    <lineage>
        <taxon>Bacteria</taxon>
        <taxon>Pseudomonadati</taxon>
        <taxon>Bacteroidota</taxon>
        <taxon>Cytophagia</taxon>
        <taxon>Cytophagales</taxon>
        <taxon>Persicobacteraceae</taxon>
        <taxon>Fulvitalea</taxon>
    </lineage>
</organism>
<dbReference type="Proteomes" id="UP001348817">
    <property type="component" value="Chromosome"/>
</dbReference>
<gene>
    <name evidence="1" type="ORF">FUAX_01240</name>
</gene>
<sequence length="90" mass="10609">MRGQATHHKIESKALKITYRPEQPIRVNNWLINVCLFEVEREQKAPFLCYIQLVPTYVKNEYSLVQYFYFLNISSTEPTSIMTVTSKAHL</sequence>
<accession>A0AAU9CIL6</accession>
<keyword evidence="2" id="KW-1185">Reference proteome</keyword>
<dbReference type="KEGG" id="fax:FUAX_01240"/>
<evidence type="ECO:0000313" key="1">
    <source>
        <dbReference type="EMBL" id="BDD07692.1"/>
    </source>
</evidence>
<reference evidence="1 2" key="1">
    <citation type="submission" date="2021-12" db="EMBL/GenBank/DDBJ databases">
        <title>Genome sequencing of bacteria with rrn-lacking chromosome and rrn-plasmid.</title>
        <authorList>
            <person name="Anda M."/>
            <person name="Iwasaki W."/>
        </authorList>
    </citation>
    <scope>NUCLEOTIDE SEQUENCE [LARGE SCALE GENOMIC DNA]</scope>
    <source>
        <strain evidence="1 2">DSM 100852</strain>
    </source>
</reference>
<protein>
    <submittedName>
        <fullName evidence="1">Uncharacterized protein</fullName>
    </submittedName>
</protein>
<dbReference type="AlphaFoldDB" id="A0AAU9CIL6"/>
<name>A0AAU9CIL6_9BACT</name>
<dbReference type="EMBL" id="AP025314">
    <property type="protein sequence ID" value="BDD07692.1"/>
    <property type="molecule type" value="Genomic_DNA"/>
</dbReference>